<reference evidence="2 3" key="1">
    <citation type="journal article" date="2021" name="Sci. Rep.">
        <title>The genome of the diatom Chaetoceros tenuissimus carries an ancient integrated fragment of an extant virus.</title>
        <authorList>
            <person name="Hongo Y."/>
            <person name="Kimura K."/>
            <person name="Takaki Y."/>
            <person name="Yoshida Y."/>
            <person name="Baba S."/>
            <person name="Kobayashi G."/>
            <person name="Nagasaki K."/>
            <person name="Hano T."/>
            <person name="Tomaru Y."/>
        </authorList>
    </citation>
    <scope>NUCLEOTIDE SEQUENCE [LARGE SCALE GENOMIC DNA]</scope>
    <source>
        <strain evidence="2 3">NIES-3715</strain>
    </source>
</reference>
<feature type="compositionally biased region" description="Polar residues" evidence="1">
    <location>
        <begin position="38"/>
        <end position="47"/>
    </location>
</feature>
<accession>A0AAD3H4R5</accession>
<dbReference type="AlphaFoldDB" id="A0AAD3H4R5"/>
<evidence type="ECO:0000313" key="3">
    <source>
        <dbReference type="Proteomes" id="UP001054902"/>
    </source>
</evidence>
<name>A0AAD3H4R5_9STRA</name>
<keyword evidence="3" id="KW-1185">Reference proteome</keyword>
<gene>
    <name evidence="2" type="ORF">CTEN210_06806</name>
</gene>
<sequence length="202" mass="22381">MYLNERRIKLKNTNSLSSIALYSFHLTGRCPPLLQATKPKTNKPSLTQKEEGSSAAAPQENLRLSKTSSTAKAPATPSISLDWISCVKGTSAPFQPSGVIGYASATYFKRVRLKAQEPKRAKAAICMPNRNSPKLFHLPKIITKNQQDDDTADKENQDDLDGIKEEPDSLLAVFPTKKGYWGECQGLQRYWGGYQGRGNESF</sequence>
<feature type="compositionally biased region" description="Basic and acidic residues" evidence="1">
    <location>
        <begin position="153"/>
        <end position="164"/>
    </location>
</feature>
<proteinExistence type="predicted"/>
<dbReference type="EMBL" id="BLLK01000038">
    <property type="protein sequence ID" value="GFH50330.1"/>
    <property type="molecule type" value="Genomic_DNA"/>
</dbReference>
<protein>
    <submittedName>
        <fullName evidence="2">Uncharacterized protein</fullName>
    </submittedName>
</protein>
<evidence type="ECO:0000313" key="2">
    <source>
        <dbReference type="EMBL" id="GFH50330.1"/>
    </source>
</evidence>
<feature type="region of interest" description="Disordered" evidence="1">
    <location>
        <begin position="33"/>
        <end position="74"/>
    </location>
</feature>
<comment type="caution">
    <text evidence="2">The sequence shown here is derived from an EMBL/GenBank/DDBJ whole genome shotgun (WGS) entry which is preliminary data.</text>
</comment>
<evidence type="ECO:0000256" key="1">
    <source>
        <dbReference type="SAM" id="MobiDB-lite"/>
    </source>
</evidence>
<feature type="compositionally biased region" description="Polar residues" evidence="1">
    <location>
        <begin position="62"/>
        <end position="71"/>
    </location>
</feature>
<organism evidence="2 3">
    <name type="scientific">Chaetoceros tenuissimus</name>
    <dbReference type="NCBI Taxonomy" id="426638"/>
    <lineage>
        <taxon>Eukaryota</taxon>
        <taxon>Sar</taxon>
        <taxon>Stramenopiles</taxon>
        <taxon>Ochrophyta</taxon>
        <taxon>Bacillariophyta</taxon>
        <taxon>Coscinodiscophyceae</taxon>
        <taxon>Chaetocerotophycidae</taxon>
        <taxon>Chaetocerotales</taxon>
        <taxon>Chaetocerotaceae</taxon>
        <taxon>Chaetoceros</taxon>
    </lineage>
</organism>
<dbReference type="Proteomes" id="UP001054902">
    <property type="component" value="Unassembled WGS sequence"/>
</dbReference>
<feature type="region of interest" description="Disordered" evidence="1">
    <location>
        <begin position="144"/>
        <end position="164"/>
    </location>
</feature>